<dbReference type="EMBL" id="JACHNA010000001">
    <property type="protein sequence ID" value="MBB4735355.1"/>
    <property type="molecule type" value="Genomic_DNA"/>
</dbReference>
<protein>
    <recommendedName>
        <fullName evidence="3">AbiEi antitoxin C-terminal domain-containing protein</fullName>
    </recommendedName>
</protein>
<evidence type="ECO:0000313" key="1">
    <source>
        <dbReference type="EMBL" id="MBB4735355.1"/>
    </source>
</evidence>
<reference evidence="1 2" key="1">
    <citation type="submission" date="2020-08" db="EMBL/GenBank/DDBJ databases">
        <title>Sequencing the genomes of 1000 actinobacteria strains.</title>
        <authorList>
            <person name="Klenk H.-P."/>
        </authorList>
    </citation>
    <scope>NUCLEOTIDE SEQUENCE [LARGE SCALE GENOMIC DNA]</scope>
    <source>
        <strain evidence="1 2">DSM 23974</strain>
    </source>
</reference>
<evidence type="ECO:0000313" key="2">
    <source>
        <dbReference type="Proteomes" id="UP000540191"/>
    </source>
</evidence>
<organism evidence="1 2">
    <name type="scientific">Micrococcus cohnii</name>
    <dbReference type="NCBI Taxonomy" id="993416"/>
    <lineage>
        <taxon>Bacteria</taxon>
        <taxon>Bacillati</taxon>
        <taxon>Actinomycetota</taxon>
        <taxon>Actinomycetes</taxon>
        <taxon>Micrococcales</taxon>
        <taxon>Micrococcaceae</taxon>
        <taxon>Micrococcus</taxon>
    </lineage>
</organism>
<accession>A0A7W7GNH2</accession>
<sequence>MEGEPLWCAGAEHTRAELDCLVRVGALEHLLLDLYCPRGTADARVRAAALRAIVLPRVADGSTVIGPTAAWVHLGGSAPERLHVAVAFFHRCPPTDGRVRWRFTQTDVAAGPSSAAPAETDVQIVDGLRVTSWERTVVDLLLSGEPTDVRAAARLLRWVEPDAVRERLGAVAGRRRTGSVAARARLERLAHTLSTA</sequence>
<name>A0A7W7GNH2_9MICC</name>
<dbReference type="Proteomes" id="UP000540191">
    <property type="component" value="Unassembled WGS sequence"/>
</dbReference>
<proteinExistence type="predicted"/>
<dbReference type="AlphaFoldDB" id="A0A7W7GNH2"/>
<evidence type="ECO:0008006" key="3">
    <source>
        <dbReference type="Google" id="ProtNLM"/>
    </source>
</evidence>
<gene>
    <name evidence="1" type="ORF">HDA30_000863</name>
</gene>
<dbReference type="RefSeq" id="WP_158495994.1">
    <property type="nucleotide sequence ID" value="NZ_JACHNA010000001.1"/>
</dbReference>
<comment type="caution">
    <text evidence="1">The sequence shown here is derived from an EMBL/GenBank/DDBJ whole genome shotgun (WGS) entry which is preliminary data.</text>
</comment>
<keyword evidence="2" id="KW-1185">Reference proteome</keyword>